<reference evidence="2 3" key="1">
    <citation type="journal article" date="2020" name="Int. J. Syst. Evol. Microbiol.">
        <title>Novel acetic acid bacteria from cider fermentations: Acetobacter conturbans sp. nov. and Acetobacter fallax sp. nov.</title>
        <authorList>
            <person name="Sombolestani A.S."/>
            <person name="Cleenwerck I."/>
            <person name="Cnockaert M."/>
            <person name="Borremans W."/>
            <person name="Wieme A.D."/>
            <person name="De Vuyst L."/>
            <person name="Vandamme P."/>
        </authorList>
    </citation>
    <scope>NUCLEOTIDE SEQUENCE [LARGE SCALE GENOMIC DNA]</scope>
    <source>
        <strain evidence="2 3">LMG 1637</strain>
    </source>
</reference>
<keyword evidence="1" id="KW-0812">Transmembrane</keyword>
<keyword evidence="3" id="KW-1185">Reference proteome</keyword>
<proteinExistence type="predicted"/>
<feature type="transmembrane region" description="Helical" evidence="1">
    <location>
        <begin position="101"/>
        <end position="123"/>
    </location>
</feature>
<keyword evidence="1" id="KW-1133">Transmembrane helix</keyword>
<name>A0ABX0KH70_9PROT</name>
<keyword evidence="1" id="KW-0472">Membrane</keyword>
<dbReference type="Proteomes" id="UP000615326">
    <property type="component" value="Unassembled WGS sequence"/>
</dbReference>
<protein>
    <submittedName>
        <fullName evidence="2">Uncharacterized protein</fullName>
    </submittedName>
</protein>
<organism evidence="2 3">
    <name type="scientific">Acetobacter fallax</name>
    <dbReference type="NCBI Taxonomy" id="1737473"/>
    <lineage>
        <taxon>Bacteria</taxon>
        <taxon>Pseudomonadati</taxon>
        <taxon>Pseudomonadota</taxon>
        <taxon>Alphaproteobacteria</taxon>
        <taxon>Acetobacterales</taxon>
        <taxon>Acetobacteraceae</taxon>
        <taxon>Acetobacter</taxon>
    </lineage>
</organism>
<evidence type="ECO:0000313" key="3">
    <source>
        <dbReference type="Proteomes" id="UP000615326"/>
    </source>
</evidence>
<sequence>MVVYPSYKYKLILSKDFYNLSITFFGIFIALLLNIEVAIFAIFTRKWKNNSDENGEKFSERNKLISEVDSNISYLVLVCFFALFFCLAVFGVSSIKDSYNSWYASCVLIYFYGHFGLTLLMIIKRSHALFQREYRES</sequence>
<gene>
    <name evidence="2" type="ORF">GOB84_18460</name>
</gene>
<evidence type="ECO:0000256" key="1">
    <source>
        <dbReference type="SAM" id="Phobius"/>
    </source>
</evidence>
<comment type="caution">
    <text evidence="2">The sequence shown here is derived from an EMBL/GenBank/DDBJ whole genome shotgun (WGS) entry which is preliminary data.</text>
</comment>
<dbReference type="EMBL" id="WOSW01000098">
    <property type="protein sequence ID" value="NHO34443.1"/>
    <property type="molecule type" value="Genomic_DNA"/>
</dbReference>
<feature type="transmembrane region" description="Helical" evidence="1">
    <location>
        <begin position="20"/>
        <end position="43"/>
    </location>
</feature>
<feature type="transmembrane region" description="Helical" evidence="1">
    <location>
        <begin position="72"/>
        <end position="95"/>
    </location>
</feature>
<accession>A0ABX0KH70</accession>
<evidence type="ECO:0000313" key="2">
    <source>
        <dbReference type="EMBL" id="NHO34443.1"/>
    </source>
</evidence>